<dbReference type="FunFam" id="2.30.42.10:FF:000063">
    <property type="entry name" value="Peptidase, S41 family"/>
    <property type="match status" value="1"/>
</dbReference>
<keyword evidence="2 5" id="KW-0645">Protease</keyword>
<dbReference type="RefSeq" id="WP_172358539.1">
    <property type="nucleotide sequence ID" value="NZ_CP053661.1"/>
</dbReference>
<comment type="similarity">
    <text evidence="1 5">Belongs to the peptidase S41A family.</text>
</comment>
<dbReference type="GO" id="GO:0008236">
    <property type="term" value="F:serine-type peptidase activity"/>
    <property type="evidence" value="ECO:0007669"/>
    <property type="project" value="UniProtKB-KW"/>
</dbReference>
<evidence type="ECO:0000256" key="2">
    <source>
        <dbReference type="ARBA" id="ARBA00022670"/>
    </source>
</evidence>
<dbReference type="AlphaFoldDB" id="A0A6M8BQE3"/>
<dbReference type="Proteomes" id="UP000505210">
    <property type="component" value="Chromosome"/>
</dbReference>
<dbReference type="NCBIfam" id="TIGR00225">
    <property type="entry name" value="prc"/>
    <property type="match status" value="1"/>
</dbReference>
<keyword evidence="4 5" id="KW-0720">Serine protease</keyword>
<dbReference type="Gene3D" id="2.30.42.10">
    <property type="match status" value="1"/>
</dbReference>
<keyword evidence="6" id="KW-0732">Signal</keyword>
<feature type="domain" description="PDZ" evidence="7">
    <location>
        <begin position="113"/>
        <end position="182"/>
    </location>
</feature>
<dbReference type="Gene3D" id="3.30.750.44">
    <property type="match status" value="1"/>
</dbReference>
<reference evidence="8 9" key="1">
    <citation type="submission" date="2020-05" db="EMBL/GenBank/DDBJ databases">
        <title>Complete genome sequence of of a novel Thermoleptolyngbya strain isolated from hot springs of Ganzi, Sichuan China.</title>
        <authorList>
            <person name="Tang J."/>
            <person name="Daroch M."/>
            <person name="Li L."/>
            <person name="Waleron K."/>
            <person name="Waleron M."/>
            <person name="Waleron M."/>
        </authorList>
    </citation>
    <scope>NUCLEOTIDE SEQUENCE [LARGE SCALE GENOMIC DNA]</scope>
    <source>
        <strain evidence="8 9">PKUAC-SCTA183</strain>
    </source>
</reference>
<dbReference type="InterPro" id="IPR004447">
    <property type="entry name" value="Peptidase_S41A"/>
</dbReference>
<dbReference type="CDD" id="cd07560">
    <property type="entry name" value="Peptidase_S41_CPP"/>
    <property type="match status" value="1"/>
</dbReference>
<evidence type="ECO:0000256" key="5">
    <source>
        <dbReference type="RuleBase" id="RU004404"/>
    </source>
</evidence>
<dbReference type="SUPFAM" id="SSF50156">
    <property type="entry name" value="PDZ domain-like"/>
    <property type="match status" value="1"/>
</dbReference>
<dbReference type="SMART" id="SM00245">
    <property type="entry name" value="TSPc"/>
    <property type="match status" value="1"/>
</dbReference>
<dbReference type="InterPro" id="IPR054625">
    <property type="entry name" value="Cterm_S41_CtpB"/>
</dbReference>
<dbReference type="Gene3D" id="3.90.226.10">
    <property type="entry name" value="2-enoyl-CoA Hydratase, Chain A, domain 1"/>
    <property type="match status" value="1"/>
</dbReference>
<evidence type="ECO:0000259" key="7">
    <source>
        <dbReference type="PROSITE" id="PS50106"/>
    </source>
</evidence>
<evidence type="ECO:0000313" key="8">
    <source>
        <dbReference type="EMBL" id="QKD84515.1"/>
    </source>
</evidence>
<name>A0A6M8BQE3_9CYAN</name>
<dbReference type="KEGG" id="theu:HPC62_22080"/>
<dbReference type="CDD" id="cd06782">
    <property type="entry name" value="cpPDZ_CPP-like"/>
    <property type="match status" value="1"/>
</dbReference>
<dbReference type="EMBL" id="CP053661">
    <property type="protein sequence ID" value="QKD84515.1"/>
    <property type="molecule type" value="Genomic_DNA"/>
</dbReference>
<feature type="chain" id="PRO_5026947891" evidence="6">
    <location>
        <begin position="24"/>
        <end position="446"/>
    </location>
</feature>
<dbReference type="GO" id="GO:0030288">
    <property type="term" value="C:outer membrane-bounded periplasmic space"/>
    <property type="evidence" value="ECO:0007669"/>
    <property type="project" value="TreeGrafter"/>
</dbReference>
<dbReference type="Pfam" id="PF03572">
    <property type="entry name" value="Peptidase_S41"/>
    <property type="match status" value="1"/>
</dbReference>
<dbReference type="GO" id="GO:0004175">
    <property type="term" value="F:endopeptidase activity"/>
    <property type="evidence" value="ECO:0007669"/>
    <property type="project" value="TreeGrafter"/>
</dbReference>
<dbReference type="InterPro" id="IPR041489">
    <property type="entry name" value="PDZ_6"/>
</dbReference>
<accession>A0A6M8BQE3</accession>
<proteinExistence type="inferred from homology"/>
<keyword evidence="9" id="KW-1185">Reference proteome</keyword>
<dbReference type="GO" id="GO:0007165">
    <property type="term" value="P:signal transduction"/>
    <property type="evidence" value="ECO:0007669"/>
    <property type="project" value="TreeGrafter"/>
</dbReference>
<dbReference type="NCBIfam" id="NF045589">
    <property type="entry name" value="Cterm_S41_CtpB"/>
    <property type="match status" value="1"/>
</dbReference>
<evidence type="ECO:0000256" key="1">
    <source>
        <dbReference type="ARBA" id="ARBA00009179"/>
    </source>
</evidence>
<evidence type="ECO:0000256" key="4">
    <source>
        <dbReference type="ARBA" id="ARBA00022825"/>
    </source>
</evidence>
<organism evidence="8 9">
    <name type="scientific">Thermoleptolyngbya sichuanensis A183</name>
    <dbReference type="NCBI Taxonomy" id="2737172"/>
    <lineage>
        <taxon>Bacteria</taxon>
        <taxon>Bacillati</taxon>
        <taxon>Cyanobacteriota</taxon>
        <taxon>Cyanophyceae</taxon>
        <taxon>Oculatellales</taxon>
        <taxon>Oculatellaceae</taxon>
        <taxon>Thermoleptolyngbya</taxon>
        <taxon>Thermoleptolyngbya sichuanensis</taxon>
    </lineage>
</organism>
<dbReference type="SMART" id="SM00228">
    <property type="entry name" value="PDZ"/>
    <property type="match status" value="1"/>
</dbReference>
<sequence>MRRFFNRSRLLNAALFGGTVAAAATVSLLTPVFSSAVNATLQDSPKALLDEAWQIVNREYVDSTFNQVDWLAVRHELLSASYSSREEAYNALRRALQRLRDPYTRFMDPRQFEVLTSQTSGELSGVGIRLQADEQTGAITVVEPIPNSPAARAGIQVGDRILSIDGVSTEGMTLEEASNRIRGEVGTRIVLRLQRQSEEATDLTLTRARIELPNVHYTLKQEQGTRVGYIRLTEFSAHSAEQMHRAIEDLLSQQVQGFVLDLRGNPGGLLQASIDISRQWLGNGLIVRTVDRYGANERIRANRTALTDLPLVVLVDGSSASSSEILTGALMDNRRATIVGTKTFGKALVQSVHSLSDGSGLAVTIAHYYTPNGTDISQRGITPNVQVNLTDSQRQQLAANPTSVGSQSDPQYVRAIAVLRSTIAAQPARPIPAQRASAPRAPRMSN</sequence>
<keyword evidence="3 5" id="KW-0378">Hydrolase</keyword>
<dbReference type="Pfam" id="PF17820">
    <property type="entry name" value="PDZ_6"/>
    <property type="match status" value="1"/>
</dbReference>
<dbReference type="PANTHER" id="PTHR32060:SF30">
    <property type="entry name" value="CARBOXY-TERMINAL PROCESSING PROTEASE CTPA"/>
    <property type="match status" value="1"/>
</dbReference>
<dbReference type="PROSITE" id="PS50106">
    <property type="entry name" value="PDZ"/>
    <property type="match status" value="1"/>
</dbReference>
<dbReference type="InterPro" id="IPR005151">
    <property type="entry name" value="Tail-specific_protease"/>
</dbReference>
<protein>
    <submittedName>
        <fullName evidence="8">S41 family peptidase</fullName>
    </submittedName>
</protein>
<dbReference type="GO" id="GO:0006508">
    <property type="term" value="P:proteolysis"/>
    <property type="evidence" value="ECO:0007669"/>
    <property type="project" value="UniProtKB-KW"/>
</dbReference>
<feature type="signal peptide" evidence="6">
    <location>
        <begin position="1"/>
        <end position="23"/>
    </location>
</feature>
<dbReference type="PANTHER" id="PTHR32060">
    <property type="entry name" value="TAIL-SPECIFIC PROTEASE"/>
    <property type="match status" value="1"/>
</dbReference>
<dbReference type="SUPFAM" id="SSF52096">
    <property type="entry name" value="ClpP/crotonase"/>
    <property type="match status" value="1"/>
</dbReference>
<evidence type="ECO:0000313" key="9">
    <source>
        <dbReference type="Proteomes" id="UP000505210"/>
    </source>
</evidence>
<evidence type="ECO:0000256" key="6">
    <source>
        <dbReference type="SAM" id="SignalP"/>
    </source>
</evidence>
<evidence type="ECO:0000256" key="3">
    <source>
        <dbReference type="ARBA" id="ARBA00022801"/>
    </source>
</evidence>
<gene>
    <name evidence="8" type="ORF">HPC62_22080</name>
</gene>
<dbReference type="InterPro" id="IPR001478">
    <property type="entry name" value="PDZ"/>
</dbReference>
<dbReference type="InterPro" id="IPR029045">
    <property type="entry name" value="ClpP/crotonase-like_dom_sf"/>
</dbReference>
<dbReference type="InterPro" id="IPR036034">
    <property type="entry name" value="PDZ_sf"/>
</dbReference>